<dbReference type="OrthoDB" id="10589828at2759"/>
<dbReference type="Proteomes" id="UP000024635">
    <property type="component" value="Unassembled WGS sequence"/>
</dbReference>
<reference evidence="2" key="1">
    <citation type="journal article" date="2015" name="Nat. Genet.">
        <title>The genome and transcriptome of the zoonotic hookworm Ancylostoma ceylanicum identify infection-specific gene families.</title>
        <authorList>
            <person name="Schwarz E.M."/>
            <person name="Hu Y."/>
            <person name="Antoshechkin I."/>
            <person name="Miller M.M."/>
            <person name="Sternberg P.W."/>
            <person name="Aroian R.V."/>
        </authorList>
    </citation>
    <scope>NUCLEOTIDE SEQUENCE</scope>
    <source>
        <strain evidence="2">HY135</strain>
    </source>
</reference>
<evidence type="ECO:0000313" key="1">
    <source>
        <dbReference type="EMBL" id="EYB82605.1"/>
    </source>
</evidence>
<dbReference type="AlphaFoldDB" id="A0A016RW56"/>
<accession>A0A016RW56</accession>
<organism evidence="1 2">
    <name type="scientific">Ancylostoma ceylanicum</name>
    <dbReference type="NCBI Taxonomy" id="53326"/>
    <lineage>
        <taxon>Eukaryota</taxon>
        <taxon>Metazoa</taxon>
        <taxon>Ecdysozoa</taxon>
        <taxon>Nematoda</taxon>
        <taxon>Chromadorea</taxon>
        <taxon>Rhabditida</taxon>
        <taxon>Rhabditina</taxon>
        <taxon>Rhabditomorpha</taxon>
        <taxon>Strongyloidea</taxon>
        <taxon>Ancylostomatidae</taxon>
        <taxon>Ancylostomatinae</taxon>
        <taxon>Ancylostoma</taxon>
    </lineage>
</organism>
<protein>
    <submittedName>
        <fullName evidence="1">Uncharacterized protein</fullName>
    </submittedName>
</protein>
<proteinExistence type="predicted"/>
<evidence type="ECO:0000313" key="2">
    <source>
        <dbReference type="Proteomes" id="UP000024635"/>
    </source>
</evidence>
<keyword evidence="2" id="KW-1185">Reference proteome</keyword>
<comment type="caution">
    <text evidence="1">The sequence shown here is derived from an EMBL/GenBank/DDBJ whole genome shotgun (WGS) entry which is preliminary data.</text>
</comment>
<name>A0A016RW56_9BILA</name>
<gene>
    <name evidence="1" type="primary">Acey_s0355.g3320</name>
    <name evidence="1" type="ORF">Y032_0355g3320</name>
</gene>
<dbReference type="EMBL" id="JARK01001691">
    <property type="protein sequence ID" value="EYB82605.1"/>
    <property type="molecule type" value="Genomic_DNA"/>
</dbReference>
<sequence length="220" mass="24514">MLPTPYHCLMTFDLIPLEISAFFASMRRNCATAVGEQQIRDVIRLANLYETKRFVYLCLEVFSASFIDQEATVVFPPRNKIVNLRDALKHVTISGLGRVQDIATEPIKTSAHTFRTPAEARCVTGAANNATLDYFCVEEATIFGLANAILTGFGINLHTPSRSRLLGDLKSDSRVAISKFCDYERKKFVEANRAMFSNLQGSARAKAFSAHFKSMLDCQS</sequence>